<gene>
    <name evidence="2" type="ORF">DSM109990_01032</name>
</gene>
<organism evidence="2 3">
    <name type="scientific">Sulfitobacter dubius</name>
    <dbReference type="NCBI Taxonomy" id="218673"/>
    <lineage>
        <taxon>Bacteria</taxon>
        <taxon>Pseudomonadati</taxon>
        <taxon>Pseudomonadota</taxon>
        <taxon>Alphaproteobacteria</taxon>
        <taxon>Rhodobacterales</taxon>
        <taxon>Roseobacteraceae</taxon>
        <taxon>Sulfitobacter</taxon>
    </lineage>
</organism>
<evidence type="ECO:0000256" key="1">
    <source>
        <dbReference type="SAM" id="MobiDB-lite"/>
    </source>
</evidence>
<reference evidence="3" key="1">
    <citation type="journal article" date="2022" name="Microorganisms">
        <title>Beyond the ABCs#Discovery of Three New Plasmid Types in Rhodobacterales (RepQ, RepY, RepW).</title>
        <authorList>
            <person name="Freese H.M."/>
            <person name="Ringel V."/>
            <person name="Overmann J."/>
            <person name="Petersen J."/>
        </authorList>
    </citation>
    <scope>NUCLEOTIDE SEQUENCE [LARGE SCALE GENOMIC DNA]</scope>
    <source>
        <strain evidence="3">DSM 109990</strain>
    </source>
</reference>
<feature type="region of interest" description="Disordered" evidence="1">
    <location>
        <begin position="52"/>
        <end position="77"/>
    </location>
</feature>
<name>A0ABY3ZI64_9RHOB</name>
<evidence type="ECO:0000313" key="2">
    <source>
        <dbReference type="EMBL" id="UOA14233.1"/>
    </source>
</evidence>
<sequence>MTGSHSSSDPILRGIISALTAAEGLTAAFGNAEQVGVLNEEGFEHVNNLHRGRHDRSTASGKLAQKRSLNKAVQFTR</sequence>
<dbReference type="EMBL" id="CP085144">
    <property type="protein sequence ID" value="UOA14233.1"/>
    <property type="molecule type" value="Genomic_DNA"/>
</dbReference>
<accession>A0ABY3ZI64</accession>
<dbReference type="Proteomes" id="UP000831019">
    <property type="component" value="Chromosome"/>
</dbReference>
<evidence type="ECO:0000313" key="3">
    <source>
        <dbReference type="Proteomes" id="UP000831019"/>
    </source>
</evidence>
<keyword evidence="3" id="KW-1185">Reference proteome</keyword>
<dbReference type="RefSeq" id="WP_243262639.1">
    <property type="nucleotide sequence ID" value="NZ_CP085144.1"/>
</dbReference>
<protein>
    <submittedName>
        <fullName evidence="2">Uncharacterized protein</fullName>
    </submittedName>
</protein>
<proteinExistence type="predicted"/>